<name>A0A835KJ65_9POAL</name>
<evidence type="ECO:0000313" key="1">
    <source>
        <dbReference type="EMBL" id="KAF8732283.1"/>
    </source>
</evidence>
<accession>A0A835KJ65</accession>
<sequence length="15" mass="1774">MPPFCWPLVQGQEEL</sequence>
<dbReference type="Proteomes" id="UP000636709">
    <property type="component" value="Unassembled WGS sequence"/>
</dbReference>
<keyword evidence="2" id="KW-1185">Reference proteome</keyword>
<evidence type="ECO:0000313" key="2">
    <source>
        <dbReference type="Proteomes" id="UP000636709"/>
    </source>
</evidence>
<dbReference type="EMBL" id="JACEFO010001605">
    <property type="protein sequence ID" value="KAF8732283.1"/>
    <property type="molecule type" value="Genomic_DNA"/>
</dbReference>
<organism evidence="1 2">
    <name type="scientific">Digitaria exilis</name>
    <dbReference type="NCBI Taxonomy" id="1010633"/>
    <lineage>
        <taxon>Eukaryota</taxon>
        <taxon>Viridiplantae</taxon>
        <taxon>Streptophyta</taxon>
        <taxon>Embryophyta</taxon>
        <taxon>Tracheophyta</taxon>
        <taxon>Spermatophyta</taxon>
        <taxon>Magnoliopsida</taxon>
        <taxon>Liliopsida</taxon>
        <taxon>Poales</taxon>
        <taxon>Poaceae</taxon>
        <taxon>PACMAD clade</taxon>
        <taxon>Panicoideae</taxon>
        <taxon>Panicodae</taxon>
        <taxon>Paniceae</taxon>
        <taxon>Anthephorinae</taxon>
        <taxon>Digitaria</taxon>
    </lineage>
</organism>
<gene>
    <name evidence="1" type="ORF">HU200_016263</name>
</gene>
<proteinExistence type="predicted"/>
<protein>
    <submittedName>
        <fullName evidence="1">Uncharacterized protein</fullName>
    </submittedName>
</protein>
<reference evidence="1" key="1">
    <citation type="submission" date="2020-07" db="EMBL/GenBank/DDBJ databases">
        <title>Genome sequence and genetic diversity analysis of an under-domesticated orphan crop, white fonio (Digitaria exilis).</title>
        <authorList>
            <person name="Bennetzen J.L."/>
            <person name="Chen S."/>
            <person name="Ma X."/>
            <person name="Wang X."/>
            <person name="Yssel A.E.J."/>
            <person name="Chaluvadi S.R."/>
            <person name="Johnson M."/>
            <person name="Gangashetty P."/>
            <person name="Hamidou F."/>
            <person name="Sanogo M.D."/>
            <person name="Zwaenepoel A."/>
            <person name="Wallace J."/>
            <person name="Van De Peer Y."/>
            <person name="Van Deynze A."/>
        </authorList>
    </citation>
    <scope>NUCLEOTIDE SEQUENCE</scope>
    <source>
        <tissue evidence="1">Leaves</tissue>
    </source>
</reference>
<comment type="caution">
    <text evidence="1">The sequence shown here is derived from an EMBL/GenBank/DDBJ whole genome shotgun (WGS) entry which is preliminary data.</text>
</comment>